<keyword evidence="3" id="KW-1185">Reference proteome</keyword>
<proteinExistence type="predicted"/>
<feature type="region of interest" description="Disordered" evidence="1">
    <location>
        <begin position="23"/>
        <end position="45"/>
    </location>
</feature>
<protein>
    <submittedName>
        <fullName evidence="2">Uncharacterized protein</fullName>
    </submittedName>
</protein>
<evidence type="ECO:0000313" key="2">
    <source>
        <dbReference type="EMBL" id="KAF1837262.1"/>
    </source>
</evidence>
<dbReference type="EMBL" id="ML975264">
    <property type="protein sequence ID" value="KAF1837262.1"/>
    <property type="molecule type" value="Genomic_DNA"/>
</dbReference>
<name>A0A6A5KN37_9PLEO</name>
<sequence length="154" mass="17776">MFSCVYKTTVELVDPQRTEATISSLYRKPRREAPHAQDPPTRKPARIGVGFKVRHSSHVERPPPSRSWCAPPWRNCSMRLRFDEATPDYYLLAAAIWGWTAWQSLLLAVHCGYSEDYTAPSFRNRLERSRSRSSFGQDILSCCMLPRQGTRNIM</sequence>
<organism evidence="2 3">
    <name type="scientific">Decorospora gaudefroyi</name>
    <dbReference type="NCBI Taxonomy" id="184978"/>
    <lineage>
        <taxon>Eukaryota</taxon>
        <taxon>Fungi</taxon>
        <taxon>Dikarya</taxon>
        <taxon>Ascomycota</taxon>
        <taxon>Pezizomycotina</taxon>
        <taxon>Dothideomycetes</taxon>
        <taxon>Pleosporomycetidae</taxon>
        <taxon>Pleosporales</taxon>
        <taxon>Pleosporineae</taxon>
        <taxon>Pleosporaceae</taxon>
        <taxon>Decorospora</taxon>
    </lineage>
</organism>
<dbReference type="Proteomes" id="UP000800040">
    <property type="component" value="Unassembled WGS sequence"/>
</dbReference>
<gene>
    <name evidence="2" type="ORF">BDW02DRAFT_174990</name>
</gene>
<reference evidence="2" key="1">
    <citation type="submission" date="2020-01" db="EMBL/GenBank/DDBJ databases">
        <authorList>
            <consortium name="DOE Joint Genome Institute"/>
            <person name="Haridas S."/>
            <person name="Albert R."/>
            <person name="Binder M."/>
            <person name="Bloem J."/>
            <person name="Labutti K."/>
            <person name="Salamov A."/>
            <person name="Andreopoulos B."/>
            <person name="Baker S.E."/>
            <person name="Barry K."/>
            <person name="Bills G."/>
            <person name="Bluhm B.H."/>
            <person name="Cannon C."/>
            <person name="Castanera R."/>
            <person name="Culley D.E."/>
            <person name="Daum C."/>
            <person name="Ezra D."/>
            <person name="Gonzalez J.B."/>
            <person name="Henrissat B."/>
            <person name="Kuo A."/>
            <person name="Liang C."/>
            <person name="Lipzen A."/>
            <person name="Lutzoni F."/>
            <person name="Magnuson J."/>
            <person name="Mondo S."/>
            <person name="Nolan M."/>
            <person name="Ohm R."/>
            <person name="Pangilinan J."/>
            <person name="Park H.-J."/>
            <person name="Ramirez L."/>
            <person name="Alfaro M."/>
            <person name="Sun H."/>
            <person name="Tritt A."/>
            <person name="Yoshinaga Y."/>
            <person name="Zwiers L.-H."/>
            <person name="Turgeon B.G."/>
            <person name="Goodwin S.B."/>
            <person name="Spatafora J.W."/>
            <person name="Crous P.W."/>
            <person name="Grigoriev I.V."/>
        </authorList>
    </citation>
    <scope>NUCLEOTIDE SEQUENCE</scope>
    <source>
        <strain evidence="2">P77</strain>
    </source>
</reference>
<evidence type="ECO:0000256" key="1">
    <source>
        <dbReference type="SAM" id="MobiDB-lite"/>
    </source>
</evidence>
<accession>A0A6A5KN37</accession>
<dbReference type="AlphaFoldDB" id="A0A6A5KN37"/>
<evidence type="ECO:0000313" key="3">
    <source>
        <dbReference type="Proteomes" id="UP000800040"/>
    </source>
</evidence>